<keyword evidence="1" id="KW-0996">Nickel insertion</keyword>
<keyword evidence="6" id="KW-1185">Reference proteome</keyword>
<proteinExistence type="inferred from homology"/>
<dbReference type="InterPro" id="IPR038277">
    <property type="entry name" value="UreF_sf"/>
</dbReference>
<protein>
    <submittedName>
        <fullName evidence="5">Urease accessory protein F</fullName>
    </submittedName>
</protein>
<dbReference type="Pfam" id="PF01730">
    <property type="entry name" value="UreF"/>
    <property type="match status" value="1"/>
</dbReference>
<evidence type="ECO:0000256" key="3">
    <source>
        <dbReference type="ARBA" id="ARBA00046339"/>
    </source>
</evidence>
<sequence length="239" mass="26644">MTDLNNQDITETETESTTTWILLQIADSAFPTGGFSHSFGFESATKHGFVTEYNGFKGFLLSCLQNAASFSLPFVNESHKNYQTVDRIKELDGMVQAYLSNHVANRASIRQGNSLLDTACKTFGYQELKNLQVQLENKGIFGHFAVMFGFMCGLLNLSVIQTQQLFLFSTLRTVIASAVRLGNIGPLQAQSIQFEMQKTAEEIRKKFEISTVEEATTTAPVTDFLQGAHDNLFSKLFYS</sequence>
<dbReference type="HAMAP" id="MF_01385">
    <property type="entry name" value="UreF"/>
    <property type="match status" value="1"/>
</dbReference>
<dbReference type="GO" id="GO:0016151">
    <property type="term" value="F:nickel cation binding"/>
    <property type="evidence" value="ECO:0007669"/>
    <property type="project" value="InterPro"/>
</dbReference>
<feature type="transmembrane region" description="Helical" evidence="4">
    <location>
        <begin position="140"/>
        <end position="160"/>
    </location>
</feature>
<evidence type="ECO:0000256" key="4">
    <source>
        <dbReference type="SAM" id="Phobius"/>
    </source>
</evidence>
<keyword evidence="4" id="KW-0812">Transmembrane</keyword>
<comment type="similarity">
    <text evidence="3">Belongs to the UreF family.</text>
</comment>
<dbReference type="PIRSF" id="PIRSF009467">
    <property type="entry name" value="Ureas_acces_UreF"/>
    <property type="match status" value="1"/>
</dbReference>
<gene>
    <name evidence="5" type="primary">UREF</name>
    <name evidence="5" type="ORF">AWC38_SpisGene9136</name>
</gene>
<dbReference type="Proteomes" id="UP000225706">
    <property type="component" value="Unassembled WGS sequence"/>
</dbReference>
<accession>A0A2B4SAS4</accession>
<dbReference type="InterPro" id="IPR002639">
    <property type="entry name" value="UreF"/>
</dbReference>
<evidence type="ECO:0000256" key="2">
    <source>
        <dbReference type="ARBA" id="ARBA00023186"/>
    </source>
</evidence>
<dbReference type="AlphaFoldDB" id="A0A2B4SAS4"/>
<evidence type="ECO:0000313" key="6">
    <source>
        <dbReference type="Proteomes" id="UP000225706"/>
    </source>
</evidence>
<keyword evidence="2" id="KW-0143">Chaperone</keyword>
<dbReference type="Gene3D" id="1.10.4190.10">
    <property type="entry name" value="Urease accessory protein UreF"/>
    <property type="match status" value="1"/>
</dbReference>
<keyword evidence="4" id="KW-1133">Transmembrane helix</keyword>
<organism evidence="5 6">
    <name type="scientific">Stylophora pistillata</name>
    <name type="common">Smooth cauliflower coral</name>
    <dbReference type="NCBI Taxonomy" id="50429"/>
    <lineage>
        <taxon>Eukaryota</taxon>
        <taxon>Metazoa</taxon>
        <taxon>Cnidaria</taxon>
        <taxon>Anthozoa</taxon>
        <taxon>Hexacorallia</taxon>
        <taxon>Scleractinia</taxon>
        <taxon>Astrocoeniina</taxon>
        <taxon>Pocilloporidae</taxon>
        <taxon>Stylophora</taxon>
    </lineage>
</organism>
<keyword evidence="4" id="KW-0472">Membrane</keyword>
<dbReference type="OrthoDB" id="2550922at2759"/>
<dbReference type="PANTHER" id="PTHR33620">
    <property type="entry name" value="UREASE ACCESSORY PROTEIN F"/>
    <property type="match status" value="1"/>
</dbReference>
<dbReference type="STRING" id="50429.A0A2B4SAS4"/>
<name>A0A2B4SAS4_STYPI</name>
<dbReference type="PANTHER" id="PTHR33620:SF1">
    <property type="entry name" value="UREASE ACCESSORY PROTEIN F"/>
    <property type="match status" value="1"/>
</dbReference>
<evidence type="ECO:0000256" key="1">
    <source>
        <dbReference type="ARBA" id="ARBA00022988"/>
    </source>
</evidence>
<reference evidence="6" key="1">
    <citation type="journal article" date="2017" name="bioRxiv">
        <title>Comparative analysis of the genomes of Stylophora pistillata and Acropora digitifera provides evidence for extensive differences between species of corals.</title>
        <authorList>
            <person name="Voolstra C.R."/>
            <person name="Li Y."/>
            <person name="Liew Y.J."/>
            <person name="Baumgarten S."/>
            <person name="Zoccola D."/>
            <person name="Flot J.-F."/>
            <person name="Tambutte S."/>
            <person name="Allemand D."/>
            <person name="Aranda M."/>
        </authorList>
    </citation>
    <scope>NUCLEOTIDE SEQUENCE [LARGE SCALE GENOMIC DNA]</scope>
</reference>
<evidence type="ECO:0000313" key="5">
    <source>
        <dbReference type="EMBL" id="PFX26199.1"/>
    </source>
</evidence>
<dbReference type="EMBL" id="LSMT01000132">
    <property type="protein sequence ID" value="PFX26199.1"/>
    <property type="molecule type" value="Genomic_DNA"/>
</dbReference>
<comment type="caution">
    <text evidence="5">The sequence shown here is derived from an EMBL/GenBank/DDBJ whole genome shotgun (WGS) entry which is preliminary data.</text>
</comment>